<dbReference type="GO" id="GO:0016788">
    <property type="term" value="F:hydrolase activity, acting on ester bonds"/>
    <property type="evidence" value="ECO:0007669"/>
    <property type="project" value="InterPro"/>
</dbReference>
<comment type="similarity">
    <text evidence="1">Belongs to the nuclease type I family.</text>
</comment>
<evidence type="ECO:0000256" key="4">
    <source>
        <dbReference type="ARBA" id="ARBA00022759"/>
    </source>
</evidence>
<evidence type="ECO:0000313" key="9">
    <source>
        <dbReference type="EMBL" id="KAF5356160.1"/>
    </source>
</evidence>
<dbReference type="Pfam" id="PF02265">
    <property type="entry name" value="S1-P1_nuclease"/>
    <property type="match status" value="1"/>
</dbReference>
<organism evidence="9 10">
    <name type="scientific">Leucocoprinus leucothites</name>
    <dbReference type="NCBI Taxonomy" id="201217"/>
    <lineage>
        <taxon>Eukaryota</taxon>
        <taxon>Fungi</taxon>
        <taxon>Dikarya</taxon>
        <taxon>Basidiomycota</taxon>
        <taxon>Agaricomycotina</taxon>
        <taxon>Agaricomycetes</taxon>
        <taxon>Agaricomycetidae</taxon>
        <taxon>Agaricales</taxon>
        <taxon>Agaricineae</taxon>
        <taxon>Agaricaceae</taxon>
        <taxon>Leucocoprinus</taxon>
    </lineage>
</organism>
<dbReference type="GO" id="GO:0003676">
    <property type="term" value="F:nucleic acid binding"/>
    <property type="evidence" value="ECO:0007669"/>
    <property type="project" value="InterPro"/>
</dbReference>
<accession>A0A8H5D9T0</accession>
<dbReference type="CDD" id="cd11010">
    <property type="entry name" value="S1-P1_nuclease"/>
    <property type="match status" value="1"/>
</dbReference>
<dbReference type="Proteomes" id="UP000559027">
    <property type="component" value="Unassembled WGS sequence"/>
</dbReference>
<evidence type="ECO:0000256" key="5">
    <source>
        <dbReference type="ARBA" id="ARBA00022801"/>
    </source>
</evidence>
<dbReference type="AlphaFoldDB" id="A0A8H5D9T0"/>
<name>A0A8H5D9T0_9AGAR</name>
<dbReference type="Gene3D" id="1.10.575.10">
    <property type="entry name" value="P1 Nuclease"/>
    <property type="match status" value="1"/>
</dbReference>
<keyword evidence="6" id="KW-1015">Disulfide bond</keyword>
<evidence type="ECO:0000256" key="1">
    <source>
        <dbReference type="ARBA" id="ARBA00009547"/>
    </source>
</evidence>
<gene>
    <name evidence="9" type="ORF">D9756_003984</name>
</gene>
<dbReference type="InterPro" id="IPR008947">
    <property type="entry name" value="PLipase_C/P1_nuclease_dom_sf"/>
</dbReference>
<protein>
    <submittedName>
        <fullName evidence="9">Uncharacterized protein</fullName>
    </submittedName>
</protein>
<evidence type="ECO:0000256" key="6">
    <source>
        <dbReference type="ARBA" id="ARBA00023157"/>
    </source>
</evidence>
<evidence type="ECO:0000313" key="10">
    <source>
        <dbReference type="Proteomes" id="UP000559027"/>
    </source>
</evidence>
<dbReference type="PANTHER" id="PTHR33146">
    <property type="entry name" value="ENDONUCLEASE 4"/>
    <property type="match status" value="1"/>
</dbReference>
<keyword evidence="7" id="KW-0325">Glycoprotein</keyword>
<dbReference type="PANTHER" id="PTHR33146:SF26">
    <property type="entry name" value="ENDONUCLEASE 4"/>
    <property type="match status" value="1"/>
</dbReference>
<keyword evidence="3" id="KW-0479">Metal-binding</keyword>
<keyword evidence="10" id="KW-1185">Reference proteome</keyword>
<keyword evidence="4" id="KW-0255">Endonuclease</keyword>
<dbReference type="OrthoDB" id="441446at2759"/>
<feature type="signal peptide" evidence="8">
    <location>
        <begin position="1"/>
        <end position="20"/>
    </location>
</feature>
<dbReference type="InterPro" id="IPR003154">
    <property type="entry name" value="S1/P1nuclease"/>
</dbReference>
<keyword evidence="8" id="KW-0732">Signal</keyword>
<keyword evidence="5" id="KW-0378">Hydrolase</keyword>
<proteinExistence type="inferred from homology"/>
<reference evidence="9 10" key="1">
    <citation type="journal article" date="2020" name="ISME J.">
        <title>Uncovering the hidden diversity of litter-decomposition mechanisms in mushroom-forming fungi.</title>
        <authorList>
            <person name="Floudas D."/>
            <person name="Bentzer J."/>
            <person name="Ahren D."/>
            <person name="Johansson T."/>
            <person name="Persson P."/>
            <person name="Tunlid A."/>
        </authorList>
    </citation>
    <scope>NUCLEOTIDE SEQUENCE [LARGE SCALE GENOMIC DNA]</scope>
    <source>
        <strain evidence="9 10">CBS 146.42</strain>
    </source>
</reference>
<evidence type="ECO:0000256" key="2">
    <source>
        <dbReference type="ARBA" id="ARBA00022722"/>
    </source>
</evidence>
<evidence type="ECO:0000256" key="3">
    <source>
        <dbReference type="ARBA" id="ARBA00022723"/>
    </source>
</evidence>
<dbReference type="GO" id="GO:0046872">
    <property type="term" value="F:metal ion binding"/>
    <property type="evidence" value="ECO:0007669"/>
    <property type="project" value="UniProtKB-KW"/>
</dbReference>
<feature type="chain" id="PRO_5034446957" evidence="8">
    <location>
        <begin position="21"/>
        <end position="369"/>
    </location>
</feature>
<evidence type="ECO:0000256" key="8">
    <source>
        <dbReference type="SAM" id="SignalP"/>
    </source>
</evidence>
<dbReference type="EMBL" id="JAACJO010000007">
    <property type="protein sequence ID" value="KAF5356160.1"/>
    <property type="molecule type" value="Genomic_DNA"/>
</dbReference>
<keyword evidence="2" id="KW-0540">Nuclease</keyword>
<comment type="caution">
    <text evidence="9">The sequence shown here is derived from an EMBL/GenBank/DDBJ whole genome shotgun (WGS) entry which is preliminary data.</text>
</comment>
<dbReference type="GO" id="GO:0004519">
    <property type="term" value="F:endonuclease activity"/>
    <property type="evidence" value="ECO:0007669"/>
    <property type="project" value="UniProtKB-KW"/>
</dbReference>
<dbReference type="GO" id="GO:0006308">
    <property type="term" value="P:DNA catabolic process"/>
    <property type="evidence" value="ECO:0007669"/>
    <property type="project" value="InterPro"/>
</dbReference>
<sequence>MKTITSILGVTALAATSAHGWGATGHQAVGYVAMQFLGPRALSFVQSSLGSTYNESLGPAATVRTQSTPEKYKTKVWMAKVGRRGQIAKCICLVWIVPQHSTTGLRIDGRRCTGLQAFTSLTLKMTPQRHALYLNLETAPITIVSVVGAIANYTTRVITTSLSAAQRQEALKFLVVSFIQCNTGTLTFTEFIGDIGQPLHVEALEAGGNGVSAKCSGSSTNLHSVWDSGIVNKLVAADYSNSAITWANALATRIKNGSYKSLASGWISCSSTTTPVSIAQDISNLLSKRTITPLQCPLVWAKESNALDCSVVFDFTTGQDLCTSSYYNNAVPAIETQIAKQGYRLAAWLNVLFDGDTNLPLGTSSYNPA</sequence>
<evidence type="ECO:0000256" key="7">
    <source>
        <dbReference type="ARBA" id="ARBA00023180"/>
    </source>
</evidence>
<dbReference type="SUPFAM" id="SSF48537">
    <property type="entry name" value="Phospholipase C/P1 nuclease"/>
    <property type="match status" value="2"/>
</dbReference>